<dbReference type="Proteomes" id="UP001438490">
    <property type="component" value="Segment"/>
</dbReference>
<organism evidence="1 2">
    <name type="scientific">Pseudomonas phage vB_PpuM-Amme-3</name>
    <dbReference type="NCBI Taxonomy" id="3132617"/>
    <lineage>
        <taxon>Viruses</taxon>
        <taxon>Duplodnaviria</taxon>
        <taxon>Heunggongvirae</taxon>
        <taxon>Uroviricota</taxon>
        <taxon>Caudoviricetes</taxon>
        <taxon>Vandenendeviridae</taxon>
        <taxon>Gorskivirinae</taxon>
        <taxon>Tartuvirus</taxon>
        <taxon>Tartuvirus amme3</taxon>
    </lineage>
</organism>
<evidence type="ECO:0008006" key="3">
    <source>
        <dbReference type="Google" id="ProtNLM"/>
    </source>
</evidence>
<dbReference type="EMBL" id="PP496413">
    <property type="protein sequence ID" value="WYV99042.1"/>
    <property type="molecule type" value="Genomic_DNA"/>
</dbReference>
<accession>A0AAX4MWT5</accession>
<keyword evidence="2" id="KW-1185">Reference proteome</keyword>
<gene>
    <name evidence="1" type="ORF">Amme3_00046</name>
</gene>
<sequence length="131" mass="15045">MKMLKVGDVIRSVDYRNTGLKLGREYKIVAVKPHERGIGNHYYGLDDGYGADQLWLEKGYINVVNRAPEFKVGDVVRITEGLYDSINDKGKRGIIRKKHWEQDGITMFGVAVEGCEREVNWSYTNHELERA</sequence>
<name>A0AAX4MWT5_9CAUD</name>
<evidence type="ECO:0000313" key="2">
    <source>
        <dbReference type="Proteomes" id="UP001438490"/>
    </source>
</evidence>
<protein>
    <recommendedName>
        <fullName evidence="3">YopX protein domain-containing protein</fullName>
    </recommendedName>
</protein>
<reference evidence="1 2" key="1">
    <citation type="submission" date="2024-03" db="EMBL/GenBank/DDBJ databases">
        <title>Isolation and characterization of a phage collection against Pseudomonas putida.</title>
        <authorList>
            <person name="Brauer A."/>
            <person name="Rosendahl S."/>
            <person name="Kangsep A."/>
            <person name="Rikberg R."/>
            <person name="Lewanczyk A.C."/>
            <person name="Horak R."/>
            <person name="Tamman H."/>
        </authorList>
    </citation>
    <scope>NUCLEOTIDE SEQUENCE [LARGE SCALE GENOMIC DNA]</scope>
</reference>
<proteinExistence type="predicted"/>
<evidence type="ECO:0000313" key="1">
    <source>
        <dbReference type="EMBL" id="WYV99042.1"/>
    </source>
</evidence>